<dbReference type="SMART" id="SM00320">
    <property type="entry name" value="WD40"/>
    <property type="match status" value="7"/>
</dbReference>
<dbReference type="InterPro" id="IPR015943">
    <property type="entry name" value="WD40/YVTN_repeat-like_dom_sf"/>
</dbReference>
<comment type="caution">
    <text evidence="8">The sequence shown here is derived from an EMBL/GenBank/DDBJ whole genome shotgun (WGS) entry which is preliminary data.</text>
</comment>
<organism evidence="8 9">
    <name type="scientific">Panicum miliaceum</name>
    <name type="common">Proso millet</name>
    <name type="synonym">Broomcorn millet</name>
    <dbReference type="NCBI Taxonomy" id="4540"/>
    <lineage>
        <taxon>Eukaryota</taxon>
        <taxon>Viridiplantae</taxon>
        <taxon>Streptophyta</taxon>
        <taxon>Embryophyta</taxon>
        <taxon>Tracheophyta</taxon>
        <taxon>Spermatophyta</taxon>
        <taxon>Magnoliopsida</taxon>
        <taxon>Liliopsida</taxon>
        <taxon>Poales</taxon>
        <taxon>Poaceae</taxon>
        <taxon>PACMAD clade</taxon>
        <taxon>Panicoideae</taxon>
        <taxon>Panicodae</taxon>
        <taxon>Paniceae</taxon>
        <taxon>Panicinae</taxon>
        <taxon>Panicum</taxon>
        <taxon>Panicum sect. Panicum</taxon>
    </lineage>
</organism>
<dbReference type="Proteomes" id="UP000275267">
    <property type="component" value="Unassembled WGS sequence"/>
</dbReference>
<evidence type="ECO:0000313" key="9">
    <source>
        <dbReference type="Proteomes" id="UP000275267"/>
    </source>
</evidence>
<dbReference type="GO" id="GO:0005634">
    <property type="term" value="C:nucleus"/>
    <property type="evidence" value="ECO:0007669"/>
    <property type="project" value="TreeGrafter"/>
</dbReference>
<sequence length="540" mass="57426">MGQIYAKPTIIRVFSQRAQLVKPSSASAASGRELGGAGGSSSSRAAARLPYLADLSSDPGGRGGGVISVEHSGDPAIPFAISFGKTAQTSNLLAVADEDGYVGLYDSRRRLPSSSSSLEKSAETRVSDWVAHNNAIFDVCWIKEGSQILTASGDQTVKIWSVGNRKCIGVLSGHTGSVKSLSCHSSNPELIVSGSRDGSFALWDLRCDPKSPNSHGETCLVSSAVVREAHSPVQRSRTRSRAKAASTSITSVLYLKDGVSIATSGAADNVVKIWDTRNLKVPVSNKNSQAGGQPLKEGVKHGISCLSQDSYGAYIAASCMDNRIYLYSVLHVNKGPVKVYTGSKIESFFVKSAISPDGNHILGGSSDGNVYLWQVDQPENDPIVLKGHEGEATSVDWCASEVGMIATSSDDSTVRVWSTKKMDCTTVSSPTAIRKRITAPNTEYRRSATHEQVTTSWDAVACTSTDGKSPSGSHSPLQPRVLDFGTPESAKKRGFALFQEEALDTRKSPEAQMNSPSSVLSPPPSLKRRTIRDYFASSAS</sequence>
<dbReference type="InterPro" id="IPR020472">
    <property type="entry name" value="WD40_PAC1"/>
</dbReference>
<evidence type="ECO:0000256" key="1">
    <source>
        <dbReference type="ARBA" id="ARBA00004906"/>
    </source>
</evidence>
<dbReference type="PROSITE" id="PS50294">
    <property type="entry name" value="WD_REPEATS_REGION"/>
    <property type="match status" value="3"/>
</dbReference>
<comment type="pathway">
    <text evidence="1">Protein modification; protein ubiquitination.</text>
</comment>
<feature type="repeat" description="WD" evidence="6">
    <location>
        <begin position="171"/>
        <end position="206"/>
    </location>
</feature>
<comment type="similarity">
    <text evidence="5">Belongs to the WD repeat cdt2 family.</text>
</comment>
<dbReference type="InterPro" id="IPR051865">
    <property type="entry name" value="WD-repeat_CDT2_adapter"/>
</dbReference>
<dbReference type="Gene3D" id="2.130.10.10">
    <property type="entry name" value="YVTN repeat-like/Quinoprotein amine dehydrogenase"/>
    <property type="match status" value="3"/>
</dbReference>
<dbReference type="GO" id="GO:0030674">
    <property type="term" value="F:protein-macromolecule adaptor activity"/>
    <property type="evidence" value="ECO:0007669"/>
    <property type="project" value="TreeGrafter"/>
</dbReference>
<keyword evidence="2 6" id="KW-0853">WD repeat</keyword>
<reference evidence="9" key="1">
    <citation type="journal article" date="2019" name="Nat. Commun.">
        <title>The genome of broomcorn millet.</title>
        <authorList>
            <person name="Zou C."/>
            <person name="Miki D."/>
            <person name="Li D."/>
            <person name="Tang Q."/>
            <person name="Xiao L."/>
            <person name="Rajput S."/>
            <person name="Deng P."/>
            <person name="Jia W."/>
            <person name="Huang R."/>
            <person name="Zhang M."/>
            <person name="Sun Y."/>
            <person name="Hu J."/>
            <person name="Fu X."/>
            <person name="Schnable P.S."/>
            <person name="Li F."/>
            <person name="Zhang H."/>
            <person name="Feng B."/>
            <person name="Zhu X."/>
            <person name="Liu R."/>
            <person name="Schnable J.C."/>
            <person name="Zhu J.-K."/>
            <person name="Zhang H."/>
        </authorList>
    </citation>
    <scope>NUCLEOTIDE SEQUENCE [LARGE SCALE GENOMIC DNA]</scope>
</reference>
<evidence type="ECO:0000256" key="3">
    <source>
        <dbReference type="ARBA" id="ARBA00022737"/>
    </source>
</evidence>
<evidence type="ECO:0000256" key="2">
    <source>
        <dbReference type="ARBA" id="ARBA00022574"/>
    </source>
</evidence>
<dbReference type="EMBL" id="PQIB02000005">
    <property type="protein sequence ID" value="RLN16272.1"/>
    <property type="molecule type" value="Genomic_DNA"/>
</dbReference>
<feature type="repeat" description="WD" evidence="6">
    <location>
        <begin position="385"/>
        <end position="427"/>
    </location>
</feature>
<evidence type="ECO:0000256" key="6">
    <source>
        <dbReference type="PROSITE-ProRule" id="PRU00221"/>
    </source>
</evidence>
<feature type="repeat" description="WD" evidence="6">
    <location>
        <begin position="353"/>
        <end position="376"/>
    </location>
</feature>
<dbReference type="AlphaFoldDB" id="A0A3L6S852"/>
<feature type="compositionally biased region" description="Polar residues" evidence="7">
    <location>
        <begin position="462"/>
        <end position="476"/>
    </location>
</feature>
<evidence type="ECO:0000313" key="8">
    <source>
        <dbReference type="EMBL" id="RLN16272.1"/>
    </source>
</evidence>
<dbReference type="OrthoDB" id="2096344at2759"/>
<dbReference type="PANTHER" id="PTHR22852">
    <property type="entry name" value="LETHAL 2 DENTICLELESS PROTEIN RETINOIC ACID-REGULATED NUCLEAR MATRIX-ASSOCIATED PROTEIN"/>
    <property type="match status" value="1"/>
</dbReference>
<evidence type="ECO:0000256" key="4">
    <source>
        <dbReference type="ARBA" id="ARBA00022786"/>
    </source>
</evidence>
<feature type="region of interest" description="Disordered" evidence="7">
    <location>
        <begin position="462"/>
        <end position="540"/>
    </location>
</feature>
<dbReference type="PANTHER" id="PTHR22852:SF0">
    <property type="entry name" value="DENTICLELESS PROTEIN HOMOLOG"/>
    <property type="match status" value="1"/>
</dbReference>
<dbReference type="InterPro" id="IPR036322">
    <property type="entry name" value="WD40_repeat_dom_sf"/>
</dbReference>
<dbReference type="PROSITE" id="PS00678">
    <property type="entry name" value="WD_REPEATS_1"/>
    <property type="match status" value="1"/>
</dbReference>
<protein>
    <submittedName>
        <fullName evidence="8">Uncharacterized protein</fullName>
    </submittedName>
</protein>
<dbReference type="Pfam" id="PF00400">
    <property type="entry name" value="WD40"/>
    <property type="match status" value="6"/>
</dbReference>
<feature type="repeat" description="WD" evidence="6">
    <location>
        <begin position="129"/>
        <end position="170"/>
    </location>
</feature>
<dbReference type="STRING" id="4540.A0A3L6S852"/>
<keyword evidence="4" id="KW-0833">Ubl conjugation pathway</keyword>
<keyword evidence="3" id="KW-0677">Repeat</keyword>
<dbReference type="SUPFAM" id="SSF50978">
    <property type="entry name" value="WD40 repeat-like"/>
    <property type="match status" value="1"/>
</dbReference>
<gene>
    <name evidence="8" type="ORF">C2845_PM02G01730</name>
</gene>
<name>A0A3L6S852_PANMI</name>
<keyword evidence="9" id="KW-1185">Reference proteome</keyword>
<proteinExistence type="inferred from homology"/>
<dbReference type="InterPro" id="IPR001680">
    <property type="entry name" value="WD40_rpt"/>
</dbReference>
<dbReference type="PROSITE" id="PS50082">
    <property type="entry name" value="WD_REPEATS_2"/>
    <property type="match status" value="4"/>
</dbReference>
<dbReference type="InterPro" id="IPR019775">
    <property type="entry name" value="WD40_repeat_CS"/>
</dbReference>
<dbReference type="PRINTS" id="PR00320">
    <property type="entry name" value="GPROTEINBRPT"/>
</dbReference>
<evidence type="ECO:0000256" key="7">
    <source>
        <dbReference type="SAM" id="MobiDB-lite"/>
    </source>
</evidence>
<evidence type="ECO:0000256" key="5">
    <source>
        <dbReference type="ARBA" id="ARBA00038344"/>
    </source>
</evidence>
<dbReference type="GO" id="GO:0043161">
    <property type="term" value="P:proteasome-mediated ubiquitin-dependent protein catabolic process"/>
    <property type="evidence" value="ECO:0007669"/>
    <property type="project" value="TreeGrafter"/>
</dbReference>
<accession>A0A3L6S852</accession>